<dbReference type="PANTHER" id="PTHR42937:SF1">
    <property type="entry name" value="DIAMINOPROPIONATE AMMONIA-LYASE"/>
    <property type="match status" value="1"/>
</dbReference>
<dbReference type="AlphaFoldDB" id="A0A9P6B2K5"/>
<keyword evidence="5" id="KW-0170">Cobalt</keyword>
<name>A0A9P6B2K5_9AGAM</name>
<comment type="cofactor">
    <cofactor evidence="2">
        <name>Zn(2+)</name>
        <dbReference type="ChEBI" id="CHEBI:29105"/>
    </cofactor>
</comment>
<keyword evidence="9" id="KW-1185">Reference proteome</keyword>
<dbReference type="InterPro" id="IPR011650">
    <property type="entry name" value="Peptidase_M20_dimer"/>
</dbReference>
<comment type="cofactor">
    <cofactor evidence="1">
        <name>Co(2+)</name>
        <dbReference type="ChEBI" id="CHEBI:48828"/>
    </cofactor>
</comment>
<evidence type="ECO:0000256" key="3">
    <source>
        <dbReference type="ARBA" id="ARBA00006247"/>
    </source>
</evidence>
<dbReference type="Gene3D" id="3.40.630.10">
    <property type="entry name" value="Zn peptidases"/>
    <property type="match status" value="1"/>
</dbReference>
<dbReference type="OrthoDB" id="10059875at2759"/>
<dbReference type="InterPro" id="IPR010182">
    <property type="entry name" value="ArgE/DapE"/>
</dbReference>
<evidence type="ECO:0000259" key="6">
    <source>
        <dbReference type="Pfam" id="PF00291"/>
    </source>
</evidence>
<dbReference type="NCBIfam" id="NF006058">
    <property type="entry name" value="PRK08206.1"/>
    <property type="match status" value="1"/>
</dbReference>
<evidence type="ECO:0000256" key="4">
    <source>
        <dbReference type="ARBA" id="ARBA00022833"/>
    </source>
</evidence>
<comment type="caution">
    <text evidence="8">The sequence shown here is derived from an EMBL/GenBank/DDBJ whole genome shotgun (WGS) entry which is preliminary data.</text>
</comment>
<evidence type="ECO:0000256" key="5">
    <source>
        <dbReference type="ARBA" id="ARBA00023285"/>
    </source>
</evidence>
<organism evidence="8 9">
    <name type="scientific">Hydnum rufescens UP504</name>
    <dbReference type="NCBI Taxonomy" id="1448309"/>
    <lineage>
        <taxon>Eukaryota</taxon>
        <taxon>Fungi</taxon>
        <taxon>Dikarya</taxon>
        <taxon>Basidiomycota</taxon>
        <taxon>Agaricomycotina</taxon>
        <taxon>Agaricomycetes</taxon>
        <taxon>Cantharellales</taxon>
        <taxon>Hydnaceae</taxon>
        <taxon>Hydnum</taxon>
    </lineage>
</organism>
<dbReference type="Pfam" id="PF07687">
    <property type="entry name" value="M20_dimer"/>
    <property type="match status" value="1"/>
</dbReference>
<dbReference type="NCBIfam" id="TIGR01910">
    <property type="entry name" value="DapE-ArgE"/>
    <property type="match status" value="1"/>
</dbReference>
<feature type="domain" description="Tryptophan synthase beta chain-like PALP" evidence="6">
    <location>
        <begin position="33"/>
        <end position="370"/>
    </location>
</feature>
<keyword evidence="4" id="KW-0862">Zinc</keyword>
<reference evidence="8" key="1">
    <citation type="journal article" date="2020" name="Nat. Commun.">
        <title>Large-scale genome sequencing of mycorrhizal fungi provides insights into the early evolution of symbiotic traits.</title>
        <authorList>
            <person name="Miyauchi S."/>
            <person name="Kiss E."/>
            <person name="Kuo A."/>
            <person name="Drula E."/>
            <person name="Kohler A."/>
            <person name="Sanchez-Garcia M."/>
            <person name="Morin E."/>
            <person name="Andreopoulos B."/>
            <person name="Barry K.W."/>
            <person name="Bonito G."/>
            <person name="Buee M."/>
            <person name="Carver A."/>
            <person name="Chen C."/>
            <person name="Cichocki N."/>
            <person name="Clum A."/>
            <person name="Culley D."/>
            <person name="Crous P.W."/>
            <person name="Fauchery L."/>
            <person name="Girlanda M."/>
            <person name="Hayes R.D."/>
            <person name="Keri Z."/>
            <person name="LaButti K."/>
            <person name="Lipzen A."/>
            <person name="Lombard V."/>
            <person name="Magnuson J."/>
            <person name="Maillard F."/>
            <person name="Murat C."/>
            <person name="Nolan M."/>
            <person name="Ohm R.A."/>
            <person name="Pangilinan J."/>
            <person name="Pereira M.F."/>
            <person name="Perotto S."/>
            <person name="Peter M."/>
            <person name="Pfister S."/>
            <person name="Riley R."/>
            <person name="Sitrit Y."/>
            <person name="Stielow J.B."/>
            <person name="Szollosi G."/>
            <person name="Zifcakova L."/>
            <person name="Stursova M."/>
            <person name="Spatafora J.W."/>
            <person name="Tedersoo L."/>
            <person name="Vaario L.M."/>
            <person name="Yamada A."/>
            <person name="Yan M."/>
            <person name="Wang P."/>
            <person name="Xu J."/>
            <person name="Bruns T."/>
            <person name="Baldrian P."/>
            <person name="Vilgalys R."/>
            <person name="Dunand C."/>
            <person name="Henrissat B."/>
            <person name="Grigoriev I.V."/>
            <person name="Hibbett D."/>
            <person name="Nagy L.G."/>
            <person name="Martin F.M."/>
        </authorList>
    </citation>
    <scope>NUCLEOTIDE SEQUENCE</scope>
    <source>
        <strain evidence="8">UP504</strain>
    </source>
</reference>
<dbReference type="Proteomes" id="UP000886523">
    <property type="component" value="Unassembled WGS sequence"/>
</dbReference>
<dbReference type="Pfam" id="PF00291">
    <property type="entry name" value="PALP"/>
    <property type="match status" value="1"/>
</dbReference>
<evidence type="ECO:0000256" key="2">
    <source>
        <dbReference type="ARBA" id="ARBA00001947"/>
    </source>
</evidence>
<feature type="domain" description="Peptidase M20 dimerisation" evidence="7">
    <location>
        <begin position="570"/>
        <end position="676"/>
    </location>
</feature>
<protein>
    <recommendedName>
        <fullName evidence="10">Succinyl-diaminopimelate desuccinylase</fullName>
    </recommendedName>
</protein>
<dbReference type="EMBL" id="MU128939">
    <property type="protein sequence ID" value="KAF9516478.1"/>
    <property type="molecule type" value="Genomic_DNA"/>
</dbReference>
<dbReference type="InterPro" id="IPR036264">
    <property type="entry name" value="Bact_exopeptidase_dim_dom"/>
</dbReference>
<evidence type="ECO:0000259" key="7">
    <source>
        <dbReference type="Pfam" id="PF07687"/>
    </source>
</evidence>
<gene>
    <name evidence="8" type="ORF">BS47DRAFT_1340818</name>
</gene>
<dbReference type="GO" id="GO:0016787">
    <property type="term" value="F:hydrolase activity"/>
    <property type="evidence" value="ECO:0007669"/>
    <property type="project" value="InterPro"/>
</dbReference>
<dbReference type="PANTHER" id="PTHR42937">
    <property type="match status" value="1"/>
</dbReference>
<dbReference type="InterPro" id="IPR001926">
    <property type="entry name" value="TrpB-like_PALP"/>
</dbReference>
<dbReference type="SUPFAM" id="SSF53686">
    <property type="entry name" value="Tryptophan synthase beta subunit-like PLP-dependent enzymes"/>
    <property type="match status" value="1"/>
</dbReference>
<sequence length="779" mass="83156">MPVPWYFNIDARKWRCTTQTTIVRQFHQRCLPGFKPTRLVLLPASISHDLGVGRVYVKEESDRLGLPSFKILGAAWAIFRLLCDRYGLDVTVSTFDLITFHAQKESDRLGNKLEVIAATDGNHGRAVAKIAGLLGLPSRIFVPSHVSEASQIKIRNEGATVVVVEGDYDASISAAFRECAEREGAILIQDCAFDGYDIIPSWIVDGYTTLFSETDEQLLVHQACPVDLIILPAGVGSFAHSAVRHYRKADCVSSPALLVVEPDAAPCINTSLVAGKLLSVPTSQTIMAGLNCGTPSTLAWPDLLAGVDASTAVTDEETLQAMSNLHNMGVDSGPCGAATLAAAREVLGGDVNVEKRKQLGLDETSTVVLISTEGVETHRFETGLDSSNEGESIHISDPVALTQALGRIASANPELSLDSEHGTGEASIAAYISSWLKHRGFEVHRLERRKGRPSIVGVSKGIGGEGARSLMFNGHIDTVTLSSYDGDPLSGKIVDGRLYGRGAFDMKGGVGALLVAAANAKEAQLRGDIIVACVADEEYASAGTAEVLEAGWRADGAIVPEPTELQILLAHKGFVWAEVDVIGVAAHGSRPDLGVDAITKAGHFLVEIDHYAERLASGPTSPGGLGRGSVHASLIKGGEEPSSYPAKCTIVIERRIVDGETFDTVQAELETILQHLHETVPSFKSDLRMGMYRQPFKISEDHPLVRTTVRCASEVLGHDVKRGIGLYWTDCALLDSAGIPALLFGVDGAGAHAATEYADVESIRRASQVLTAVAMDYCK</sequence>
<evidence type="ECO:0000313" key="8">
    <source>
        <dbReference type="EMBL" id="KAF9516478.1"/>
    </source>
</evidence>
<accession>A0A9P6B2K5</accession>
<dbReference type="SUPFAM" id="SSF53187">
    <property type="entry name" value="Zn-dependent exopeptidases"/>
    <property type="match status" value="1"/>
</dbReference>
<dbReference type="Gene3D" id="3.30.70.360">
    <property type="match status" value="1"/>
</dbReference>
<evidence type="ECO:0008006" key="10">
    <source>
        <dbReference type="Google" id="ProtNLM"/>
    </source>
</evidence>
<proteinExistence type="inferred from homology"/>
<evidence type="ECO:0000256" key="1">
    <source>
        <dbReference type="ARBA" id="ARBA00001941"/>
    </source>
</evidence>
<dbReference type="InterPro" id="IPR002933">
    <property type="entry name" value="Peptidase_M20"/>
</dbReference>
<dbReference type="Gene3D" id="3.40.50.1100">
    <property type="match status" value="2"/>
</dbReference>
<dbReference type="SUPFAM" id="SSF55031">
    <property type="entry name" value="Bacterial exopeptidase dimerisation domain"/>
    <property type="match status" value="1"/>
</dbReference>
<comment type="similarity">
    <text evidence="3">Belongs to the peptidase M20A family.</text>
</comment>
<dbReference type="InterPro" id="IPR036052">
    <property type="entry name" value="TrpB-like_PALP_sf"/>
</dbReference>
<dbReference type="Pfam" id="PF01546">
    <property type="entry name" value="Peptidase_M20"/>
    <property type="match status" value="1"/>
</dbReference>
<evidence type="ECO:0000313" key="9">
    <source>
        <dbReference type="Proteomes" id="UP000886523"/>
    </source>
</evidence>